<keyword evidence="1 3" id="KW-0378">Hydrolase</keyword>
<dbReference type="InterPro" id="IPR000073">
    <property type="entry name" value="AB_hydrolase_1"/>
</dbReference>
<dbReference type="Proteomes" id="UP000529417">
    <property type="component" value="Unassembled WGS sequence"/>
</dbReference>
<dbReference type="AlphaFoldDB" id="A0A7Z0KYX5"/>
<feature type="domain" description="AB hydrolase-1" evidence="2">
    <location>
        <begin position="27"/>
        <end position="279"/>
    </location>
</feature>
<proteinExistence type="predicted"/>
<dbReference type="EMBL" id="JACBXS010000025">
    <property type="protein sequence ID" value="NYS25774.1"/>
    <property type="molecule type" value="Genomic_DNA"/>
</dbReference>
<evidence type="ECO:0000259" key="2">
    <source>
        <dbReference type="Pfam" id="PF00561"/>
    </source>
</evidence>
<evidence type="ECO:0000256" key="1">
    <source>
        <dbReference type="ARBA" id="ARBA00022801"/>
    </source>
</evidence>
<dbReference type="InterPro" id="IPR029058">
    <property type="entry name" value="AB_hydrolase_fold"/>
</dbReference>
<organism evidence="3 4">
    <name type="scientific">Rhabdonatronobacter sediminivivens</name>
    <dbReference type="NCBI Taxonomy" id="2743469"/>
    <lineage>
        <taxon>Bacteria</taxon>
        <taxon>Pseudomonadati</taxon>
        <taxon>Pseudomonadota</taxon>
        <taxon>Alphaproteobacteria</taxon>
        <taxon>Rhodobacterales</taxon>
        <taxon>Paracoccaceae</taxon>
        <taxon>Rhabdonatronobacter</taxon>
    </lineage>
</organism>
<reference evidence="3 4" key="1">
    <citation type="journal article" date="2000" name="Arch. Microbiol.">
        <title>Rhodobaca bogoriensis gen. nov. and sp. nov., an alkaliphilic purple nonsulfur bacterium from African Rift Valley soda lakes.</title>
        <authorList>
            <person name="Milford A.D."/>
            <person name="Achenbach L.A."/>
            <person name="Jung D.O."/>
            <person name="Madigan M.T."/>
        </authorList>
    </citation>
    <scope>NUCLEOTIDE SEQUENCE [LARGE SCALE GENOMIC DNA]</scope>
    <source>
        <strain evidence="3 4">2376</strain>
    </source>
</reference>
<dbReference type="Pfam" id="PF00561">
    <property type="entry name" value="Abhydrolase_1"/>
    <property type="match status" value="1"/>
</dbReference>
<dbReference type="PRINTS" id="PR00111">
    <property type="entry name" value="ABHYDROLASE"/>
</dbReference>
<keyword evidence="4" id="KW-1185">Reference proteome</keyword>
<evidence type="ECO:0000313" key="4">
    <source>
        <dbReference type="Proteomes" id="UP000529417"/>
    </source>
</evidence>
<dbReference type="GO" id="GO:0016787">
    <property type="term" value="F:hydrolase activity"/>
    <property type="evidence" value="ECO:0007669"/>
    <property type="project" value="UniProtKB-KW"/>
</dbReference>
<evidence type="ECO:0000313" key="3">
    <source>
        <dbReference type="EMBL" id="NYS25774.1"/>
    </source>
</evidence>
<dbReference type="InterPro" id="IPR000639">
    <property type="entry name" value="Epox_hydrolase-like"/>
</dbReference>
<dbReference type="PRINTS" id="PR00412">
    <property type="entry name" value="EPOXHYDRLASE"/>
</dbReference>
<comment type="caution">
    <text evidence="3">The sequence shown here is derived from an EMBL/GenBank/DDBJ whole genome shotgun (WGS) entry which is preliminary data.</text>
</comment>
<dbReference type="RefSeq" id="WP_179906575.1">
    <property type="nucleotide sequence ID" value="NZ_JACBXS010000025.1"/>
</dbReference>
<dbReference type="SUPFAM" id="SSF53474">
    <property type="entry name" value="alpha/beta-Hydrolases"/>
    <property type="match status" value="1"/>
</dbReference>
<name>A0A7Z0KYX5_9RHOB</name>
<accession>A0A7Z0KYX5</accession>
<dbReference type="PANTHER" id="PTHR43329">
    <property type="entry name" value="EPOXIDE HYDROLASE"/>
    <property type="match status" value="1"/>
</dbReference>
<sequence>MFNGFAEHRITTPEGMDIFARSAGAGPAVLLLHGYPQTHACWHRVAPGLVEAGFHVVVSDLRGYGRSSKPADSDDHAVYSKRAMAADQVALMAALGHARFMVAGHDRGGRVALRMARDHARAVQRLAVLDIAPTDQMYAATDMEFATAYYHWFFLIQPAPLPERMIGADPEFYLRKKLGHWSRSAAPVFDPAAVADYLRAFSDPACIAGSCADYRAAASIDLDHDAADAGRLLEMPVMALWGDRGFVGRKFDVLDCWRKVARNVRGHAVPQGHFLPEEAPAETLAALQDFFSEA</sequence>
<gene>
    <name evidence="3" type="ORF">HUK65_12300</name>
</gene>
<protein>
    <submittedName>
        <fullName evidence="3">Alpha/beta hydrolase</fullName>
    </submittedName>
</protein>
<dbReference type="Gene3D" id="3.40.50.1820">
    <property type="entry name" value="alpha/beta hydrolase"/>
    <property type="match status" value="1"/>
</dbReference>